<evidence type="ECO:0000256" key="8">
    <source>
        <dbReference type="ARBA" id="ARBA00022660"/>
    </source>
</evidence>
<dbReference type="AlphaFoldDB" id="A0AA36G9S1"/>
<evidence type="ECO:0000256" key="12">
    <source>
        <dbReference type="ARBA" id="ARBA00023128"/>
    </source>
</evidence>
<feature type="non-terminal residue" evidence="16">
    <location>
        <position position="1"/>
    </location>
</feature>
<comment type="function">
    <text evidence="2">Accessory subunit of the mitochondrial membrane respiratory chain NADH dehydrogenase (Complex I), that is believed not to be involved in catalysis. Complex I functions in the transfer of electrons from NADH to the respiratory chain. The immediate electron acceptor for the enzyme is believed to be ubiquinone.</text>
</comment>
<evidence type="ECO:0000256" key="5">
    <source>
        <dbReference type="ARBA" id="ARBA00017279"/>
    </source>
</evidence>
<evidence type="ECO:0000256" key="9">
    <source>
        <dbReference type="ARBA" id="ARBA00022827"/>
    </source>
</evidence>
<dbReference type="GO" id="GO:0006120">
    <property type="term" value="P:mitochondrial electron transport, NADH to ubiquinone"/>
    <property type="evidence" value="ECO:0007669"/>
    <property type="project" value="InterPro"/>
</dbReference>
<reference evidence="16" key="1">
    <citation type="submission" date="2023-06" db="EMBL/GenBank/DDBJ databases">
        <authorList>
            <person name="Delattre M."/>
        </authorList>
    </citation>
    <scope>NUCLEOTIDE SEQUENCE</scope>
    <source>
        <strain evidence="16">AF72</strain>
    </source>
</reference>
<keyword evidence="6" id="KW-0813">Transport</keyword>
<comment type="cofactor">
    <cofactor evidence="1">
        <name>FAD</name>
        <dbReference type="ChEBI" id="CHEBI:57692"/>
    </cofactor>
</comment>
<dbReference type="Proteomes" id="UP001177023">
    <property type="component" value="Unassembled WGS sequence"/>
</dbReference>
<comment type="caution">
    <text evidence="16">The sequence shown here is derived from an EMBL/GenBank/DDBJ whole genome shotgun (WGS) entry which is preliminary data.</text>
</comment>
<keyword evidence="10" id="KW-0809">Transit peptide</keyword>
<keyword evidence="12" id="KW-0496">Mitochondrion</keyword>
<dbReference type="Pfam" id="PF01712">
    <property type="entry name" value="dNK"/>
    <property type="match status" value="1"/>
</dbReference>
<dbReference type="GO" id="GO:0005759">
    <property type="term" value="C:mitochondrial matrix"/>
    <property type="evidence" value="ECO:0007669"/>
    <property type="project" value="UniProtKB-SubCell"/>
</dbReference>
<evidence type="ECO:0000256" key="2">
    <source>
        <dbReference type="ARBA" id="ARBA00003195"/>
    </source>
</evidence>
<dbReference type="InterPro" id="IPR015828">
    <property type="entry name" value="NDUFA10"/>
</dbReference>
<feature type="domain" description="Deoxynucleoside kinase" evidence="15">
    <location>
        <begin position="80"/>
        <end position="316"/>
    </location>
</feature>
<dbReference type="PANTHER" id="PTHR10513">
    <property type="entry name" value="DEOXYNUCLEOSIDE KINASE"/>
    <property type="match status" value="1"/>
</dbReference>
<evidence type="ECO:0000256" key="13">
    <source>
        <dbReference type="ARBA" id="ARBA00032628"/>
    </source>
</evidence>
<keyword evidence="17" id="KW-1185">Reference proteome</keyword>
<evidence type="ECO:0000313" key="16">
    <source>
        <dbReference type="EMBL" id="CAJ0585394.1"/>
    </source>
</evidence>
<evidence type="ECO:0000256" key="4">
    <source>
        <dbReference type="ARBA" id="ARBA00008606"/>
    </source>
</evidence>
<evidence type="ECO:0000313" key="17">
    <source>
        <dbReference type="Proteomes" id="UP001177023"/>
    </source>
</evidence>
<evidence type="ECO:0000259" key="15">
    <source>
        <dbReference type="Pfam" id="PF01712"/>
    </source>
</evidence>
<evidence type="ECO:0000256" key="14">
    <source>
        <dbReference type="ARBA" id="ARBA00032828"/>
    </source>
</evidence>
<keyword evidence="7" id="KW-0285">Flavoprotein</keyword>
<protein>
    <recommendedName>
        <fullName evidence="5">NADH dehydrogenase [ubiquinone] 1 alpha subcomplex subunit 10, mitochondrial</fullName>
    </recommendedName>
    <alternativeName>
        <fullName evidence="14">Complex I-42kD</fullName>
    </alternativeName>
    <alternativeName>
        <fullName evidence="13">NADH-ubiquinone oxidoreductase 42 kDa subunit</fullName>
    </alternativeName>
</protein>
<evidence type="ECO:0000256" key="7">
    <source>
        <dbReference type="ARBA" id="ARBA00022630"/>
    </source>
</evidence>
<dbReference type="InterPro" id="IPR050566">
    <property type="entry name" value="Deoxyribonucleoside_kinase"/>
</dbReference>
<dbReference type="SUPFAM" id="SSF52540">
    <property type="entry name" value="P-loop containing nucleoside triphosphate hydrolases"/>
    <property type="match status" value="1"/>
</dbReference>
<keyword evidence="11" id="KW-0249">Electron transport</keyword>
<organism evidence="16 17">
    <name type="scientific">Mesorhabditis spiculigera</name>
    <dbReference type="NCBI Taxonomy" id="96644"/>
    <lineage>
        <taxon>Eukaryota</taxon>
        <taxon>Metazoa</taxon>
        <taxon>Ecdysozoa</taxon>
        <taxon>Nematoda</taxon>
        <taxon>Chromadorea</taxon>
        <taxon>Rhabditida</taxon>
        <taxon>Rhabditina</taxon>
        <taxon>Rhabditomorpha</taxon>
        <taxon>Rhabditoidea</taxon>
        <taxon>Rhabditidae</taxon>
        <taxon>Mesorhabditinae</taxon>
        <taxon>Mesorhabditis</taxon>
    </lineage>
</organism>
<dbReference type="PIRSF" id="PIRSF000543">
    <property type="entry name" value="NADH_UQ_42KD"/>
    <property type="match status" value="1"/>
</dbReference>
<comment type="subcellular location">
    <subcellularLocation>
        <location evidence="3">Mitochondrion matrix</location>
    </subcellularLocation>
</comment>
<proteinExistence type="inferred from homology"/>
<dbReference type="InterPro" id="IPR031314">
    <property type="entry name" value="DNK_dom"/>
</dbReference>
<accession>A0AA36G9S1</accession>
<comment type="similarity">
    <text evidence="4">Belongs to the complex I NDUFA10 subunit family.</text>
</comment>
<evidence type="ECO:0000256" key="6">
    <source>
        <dbReference type="ARBA" id="ARBA00022448"/>
    </source>
</evidence>
<name>A0AA36G9S1_9BILA</name>
<evidence type="ECO:0000256" key="3">
    <source>
        <dbReference type="ARBA" id="ARBA00004305"/>
    </source>
</evidence>
<keyword evidence="8" id="KW-0679">Respiratory chain</keyword>
<dbReference type="InterPro" id="IPR027417">
    <property type="entry name" value="P-loop_NTPase"/>
</dbReference>
<dbReference type="PANTHER" id="PTHR10513:SF15">
    <property type="entry name" value="NADH DEHYDROGENASE [UBIQUINONE] 1 ALPHA SUBCOMPLEX SUBUNIT 10, MITOCHONDRIAL"/>
    <property type="match status" value="1"/>
</dbReference>
<dbReference type="EMBL" id="CATQJA010002704">
    <property type="protein sequence ID" value="CAJ0585394.1"/>
    <property type="molecule type" value="Genomic_DNA"/>
</dbReference>
<evidence type="ECO:0000256" key="10">
    <source>
        <dbReference type="ARBA" id="ARBA00022946"/>
    </source>
</evidence>
<evidence type="ECO:0000256" key="11">
    <source>
        <dbReference type="ARBA" id="ARBA00022982"/>
    </source>
</evidence>
<evidence type="ECO:0000256" key="1">
    <source>
        <dbReference type="ARBA" id="ARBA00001974"/>
    </source>
</evidence>
<gene>
    <name evidence="16" type="ORF">MSPICULIGERA_LOCUS23419</name>
</gene>
<keyword evidence="9" id="KW-0274">FAD</keyword>
<sequence length="441" mass="52328">MVVYDKVTTAARRLLNPAGALATQATSWKGQQQRGVVHKSILHLPQGYPEPWDYKNKGFKYSDALCDRTQPRFHQNSRLIVIEGNIGSGKSTLAKQLADQLGFYHMPEFKMDDILVDRYGNDYRNFYHLFPKRFRMPDINMFYKNPMDELSAAMQERLFQCRFEQYLNALAHIMNTGQGVVLERAPHSDFVFTNAMRARNFVGPEFFKYYYYVRKNALPKLEFWPHLVVYLDVPVAKCMENIRKRGNVNEIATLDETYLGTINESYKDSLREYRKHSKILAFDWTNPADVDSVIEDIEATDLDFFEWHSGEVFEEWHLPTDEITWNGWREYTTSKMNALFYAFDGINTTDVGELYYNPRDVGHYLQTVQKEILKSRFSYGYNMQKGDKMGGLWNSRVFETLPEPWFEYYWRDLWYDHWHSFETFVDPNAEEYNPDYVHHHH</sequence>
<dbReference type="Gene3D" id="3.40.50.300">
    <property type="entry name" value="P-loop containing nucleotide triphosphate hydrolases"/>
    <property type="match status" value="1"/>
</dbReference>